<evidence type="ECO:0000313" key="6">
    <source>
        <dbReference type="Proteomes" id="UP000777935"/>
    </source>
</evidence>
<dbReference type="InterPro" id="IPR010982">
    <property type="entry name" value="Lambda_DNA-bd_dom_sf"/>
</dbReference>
<comment type="caution">
    <text evidence="5">The sequence shown here is derived from an EMBL/GenBank/DDBJ whole genome shotgun (WGS) entry which is preliminary data.</text>
</comment>
<dbReference type="PROSITE" id="PS50932">
    <property type="entry name" value="HTH_LACI_2"/>
    <property type="match status" value="1"/>
</dbReference>
<gene>
    <name evidence="5" type="ORF">HRQ87_11750</name>
</gene>
<dbReference type="CDD" id="cd01392">
    <property type="entry name" value="HTH_LacI"/>
    <property type="match status" value="1"/>
</dbReference>
<feature type="domain" description="HTH lacI-type" evidence="4">
    <location>
        <begin position="1"/>
        <end position="55"/>
    </location>
</feature>
<dbReference type="Gene3D" id="1.10.260.40">
    <property type="entry name" value="lambda repressor-like DNA-binding domains"/>
    <property type="match status" value="1"/>
</dbReference>
<reference evidence="5 6" key="1">
    <citation type="submission" date="2020-06" db="EMBL/GenBank/DDBJ databases">
        <title>Sulfitobacter algicola sp. nov., isolated from green algae.</title>
        <authorList>
            <person name="Wang C."/>
        </authorList>
    </citation>
    <scope>NUCLEOTIDE SEQUENCE [LARGE SCALE GENOMIC DNA]</scope>
    <source>
        <strain evidence="5 6">1151</strain>
    </source>
</reference>
<sequence length="342" mass="37525">MNLKELAENLGLSQTTVSRALNGYPEVSEATRVRVLQAAEQYNYRPNTRAKGLATGRSMAIGHVISTSTKTELVNPIFADFIAGAGETYAKNGYDMLLSIVSDDEEARVYRDLKAKGTIDGIIIHAPKVNDLRIPLLQQLDLPFLVHGRSSRGSSDYAWVDVNNEQAFQRATEFLLDLGHTRIALVNGDENIDFAKKRRDGFLSAMKTRGVDVRPDLMRSDDMTEVHGYVSAKDMLAFDVPPTAFLVASTITAYGVRRAIEESGKVMGREISVITYDDALSYFRNGNEVPVFTATRSSVQEAGRISAELLLEMIANPGLGPQQRLLEAQLVIGKSTAPAPKD</sequence>
<dbReference type="PANTHER" id="PTHR30146">
    <property type="entry name" value="LACI-RELATED TRANSCRIPTIONAL REPRESSOR"/>
    <property type="match status" value="1"/>
</dbReference>
<dbReference type="PANTHER" id="PTHR30146:SF109">
    <property type="entry name" value="HTH-TYPE TRANSCRIPTIONAL REGULATOR GALS"/>
    <property type="match status" value="1"/>
</dbReference>
<keyword evidence="2 5" id="KW-0238">DNA-binding</keyword>
<evidence type="ECO:0000313" key="5">
    <source>
        <dbReference type="EMBL" id="NSX55479.1"/>
    </source>
</evidence>
<dbReference type="GO" id="GO:0003677">
    <property type="term" value="F:DNA binding"/>
    <property type="evidence" value="ECO:0007669"/>
    <property type="project" value="UniProtKB-KW"/>
</dbReference>
<dbReference type="InterPro" id="IPR028082">
    <property type="entry name" value="Peripla_BP_I"/>
</dbReference>
<name>A0ABX2IY38_9RHOB</name>
<dbReference type="InterPro" id="IPR046335">
    <property type="entry name" value="LacI/GalR-like_sensor"/>
</dbReference>
<evidence type="ECO:0000256" key="1">
    <source>
        <dbReference type="ARBA" id="ARBA00023015"/>
    </source>
</evidence>
<dbReference type="Gene3D" id="3.40.50.2300">
    <property type="match status" value="2"/>
</dbReference>
<protein>
    <submittedName>
        <fullName evidence="5">LacI family DNA-binding transcriptional regulator</fullName>
    </submittedName>
</protein>
<keyword evidence="3" id="KW-0804">Transcription</keyword>
<dbReference type="SMART" id="SM00354">
    <property type="entry name" value="HTH_LACI"/>
    <property type="match status" value="1"/>
</dbReference>
<dbReference type="CDD" id="cd20010">
    <property type="entry name" value="PBP1_AglR-like"/>
    <property type="match status" value="1"/>
</dbReference>
<keyword evidence="6" id="KW-1185">Reference proteome</keyword>
<dbReference type="SUPFAM" id="SSF47413">
    <property type="entry name" value="lambda repressor-like DNA-binding domains"/>
    <property type="match status" value="1"/>
</dbReference>
<dbReference type="Pfam" id="PF13377">
    <property type="entry name" value="Peripla_BP_3"/>
    <property type="match status" value="1"/>
</dbReference>
<dbReference type="Pfam" id="PF00356">
    <property type="entry name" value="LacI"/>
    <property type="match status" value="1"/>
</dbReference>
<evidence type="ECO:0000259" key="4">
    <source>
        <dbReference type="PROSITE" id="PS50932"/>
    </source>
</evidence>
<keyword evidence="1" id="KW-0805">Transcription regulation</keyword>
<dbReference type="EMBL" id="JABUFE010000006">
    <property type="protein sequence ID" value="NSX55479.1"/>
    <property type="molecule type" value="Genomic_DNA"/>
</dbReference>
<dbReference type="InterPro" id="IPR000843">
    <property type="entry name" value="HTH_LacI"/>
</dbReference>
<dbReference type="Proteomes" id="UP000777935">
    <property type="component" value="Unassembled WGS sequence"/>
</dbReference>
<accession>A0ABX2IY38</accession>
<proteinExistence type="predicted"/>
<organism evidence="5 6">
    <name type="scientific">Parasulfitobacter algicola</name>
    <dbReference type="NCBI Taxonomy" id="2614809"/>
    <lineage>
        <taxon>Bacteria</taxon>
        <taxon>Pseudomonadati</taxon>
        <taxon>Pseudomonadota</taxon>
        <taxon>Alphaproteobacteria</taxon>
        <taxon>Rhodobacterales</taxon>
        <taxon>Roseobacteraceae</taxon>
        <taxon>Parasulfitobacter</taxon>
    </lineage>
</organism>
<dbReference type="RefSeq" id="WP_174138515.1">
    <property type="nucleotide sequence ID" value="NZ_JABUFE010000006.1"/>
</dbReference>
<evidence type="ECO:0000256" key="3">
    <source>
        <dbReference type="ARBA" id="ARBA00023163"/>
    </source>
</evidence>
<evidence type="ECO:0000256" key="2">
    <source>
        <dbReference type="ARBA" id="ARBA00023125"/>
    </source>
</evidence>
<dbReference type="SUPFAM" id="SSF53822">
    <property type="entry name" value="Periplasmic binding protein-like I"/>
    <property type="match status" value="1"/>
</dbReference>